<accession>A0A9P5PJG0</accession>
<feature type="compositionally biased region" description="Polar residues" evidence="1">
    <location>
        <begin position="142"/>
        <end position="162"/>
    </location>
</feature>
<proteinExistence type="predicted"/>
<organism evidence="2 3">
    <name type="scientific">Rhodocollybia butyracea</name>
    <dbReference type="NCBI Taxonomy" id="206335"/>
    <lineage>
        <taxon>Eukaryota</taxon>
        <taxon>Fungi</taxon>
        <taxon>Dikarya</taxon>
        <taxon>Basidiomycota</taxon>
        <taxon>Agaricomycotina</taxon>
        <taxon>Agaricomycetes</taxon>
        <taxon>Agaricomycetidae</taxon>
        <taxon>Agaricales</taxon>
        <taxon>Marasmiineae</taxon>
        <taxon>Omphalotaceae</taxon>
        <taxon>Rhodocollybia</taxon>
    </lineage>
</organism>
<feature type="compositionally biased region" description="Low complexity" evidence="1">
    <location>
        <begin position="36"/>
        <end position="51"/>
    </location>
</feature>
<dbReference type="EMBL" id="JADNRY010000123">
    <property type="protein sequence ID" value="KAF9064466.1"/>
    <property type="molecule type" value="Genomic_DNA"/>
</dbReference>
<evidence type="ECO:0000256" key="1">
    <source>
        <dbReference type="SAM" id="MobiDB-lite"/>
    </source>
</evidence>
<evidence type="ECO:0000313" key="2">
    <source>
        <dbReference type="EMBL" id="KAF9064466.1"/>
    </source>
</evidence>
<evidence type="ECO:0000313" key="3">
    <source>
        <dbReference type="Proteomes" id="UP000772434"/>
    </source>
</evidence>
<keyword evidence="3" id="KW-1185">Reference proteome</keyword>
<reference evidence="2" key="1">
    <citation type="submission" date="2020-11" db="EMBL/GenBank/DDBJ databases">
        <authorList>
            <consortium name="DOE Joint Genome Institute"/>
            <person name="Ahrendt S."/>
            <person name="Riley R."/>
            <person name="Andreopoulos W."/>
            <person name="Labutti K."/>
            <person name="Pangilinan J."/>
            <person name="Ruiz-Duenas F.J."/>
            <person name="Barrasa J.M."/>
            <person name="Sanchez-Garcia M."/>
            <person name="Camarero S."/>
            <person name="Miyauchi S."/>
            <person name="Serrano A."/>
            <person name="Linde D."/>
            <person name="Babiker R."/>
            <person name="Drula E."/>
            <person name="Ayuso-Fernandez I."/>
            <person name="Pacheco R."/>
            <person name="Padilla G."/>
            <person name="Ferreira P."/>
            <person name="Barriuso J."/>
            <person name="Kellner H."/>
            <person name="Castanera R."/>
            <person name="Alfaro M."/>
            <person name="Ramirez L."/>
            <person name="Pisabarro A.G."/>
            <person name="Kuo A."/>
            <person name="Tritt A."/>
            <person name="Lipzen A."/>
            <person name="He G."/>
            <person name="Yan M."/>
            <person name="Ng V."/>
            <person name="Cullen D."/>
            <person name="Martin F."/>
            <person name="Rosso M.-N."/>
            <person name="Henrissat B."/>
            <person name="Hibbett D."/>
            <person name="Martinez A.T."/>
            <person name="Grigoriev I.V."/>
        </authorList>
    </citation>
    <scope>NUCLEOTIDE SEQUENCE</scope>
    <source>
        <strain evidence="2">AH 40177</strain>
    </source>
</reference>
<sequence length="171" mass="17251">MSERGSGKKGNKPKRGWGLGLGIPSKSRGSSLFRGAHAASHSSSNSAMSDSRPNTRSMSRVVTNTSPSVPPAPPVRPGPLVPARIPVSGSANLSHSSSGLGVSNPGVESPASSNETVSPTKRSGPSIPNVVMGIPSPEEGTLASSSGMGSSPLTELSHTNSPPMADDKFEA</sequence>
<name>A0A9P5PJG0_9AGAR</name>
<feature type="compositionally biased region" description="Polar residues" evidence="1">
    <location>
        <begin position="110"/>
        <end position="123"/>
    </location>
</feature>
<protein>
    <submittedName>
        <fullName evidence="2">Uncharacterized protein</fullName>
    </submittedName>
</protein>
<dbReference type="Proteomes" id="UP000772434">
    <property type="component" value="Unassembled WGS sequence"/>
</dbReference>
<feature type="region of interest" description="Disordered" evidence="1">
    <location>
        <begin position="1"/>
        <end position="171"/>
    </location>
</feature>
<feature type="compositionally biased region" description="Pro residues" evidence="1">
    <location>
        <begin position="68"/>
        <end position="80"/>
    </location>
</feature>
<comment type="caution">
    <text evidence="2">The sequence shown here is derived from an EMBL/GenBank/DDBJ whole genome shotgun (WGS) entry which is preliminary data.</text>
</comment>
<dbReference type="AlphaFoldDB" id="A0A9P5PJG0"/>
<gene>
    <name evidence="2" type="ORF">BDP27DRAFT_1425842</name>
</gene>
<feature type="compositionally biased region" description="Low complexity" evidence="1">
    <location>
        <begin position="88"/>
        <end position="101"/>
    </location>
</feature>